<feature type="transmembrane region" description="Helical" evidence="1">
    <location>
        <begin position="189"/>
        <end position="214"/>
    </location>
</feature>
<comment type="caution">
    <text evidence="2">The sequence shown here is derived from an EMBL/GenBank/DDBJ whole genome shotgun (WGS) entry which is preliminary data.</text>
</comment>
<dbReference type="Proteomes" id="UP001589646">
    <property type="component" value="Unassembled WGS sequence"/>
</dbReference>
<reference evidence="2 3" key="1">
    <citation type="submission" date="2024-09" db="EMBL/GenBank/DDBJ databases">
        <authorList>
            <person name="Sun Q."/>
            <person name="Mori K."/>
        </authorList>
    </citation>
    <scope>NUCLEOTIDE SEQUENCE [LARGE SCALE GENOMIC DNA]</scope>
    <source>
        <strain evidence="2 3">JCM 3323</strain>
    </source>
</reference>
<gene>
    <name evidence="2" type="ORF">ACFFRN_27575</name>
</gene>
<keyword evidence="1" id="KW-0812">Transmembrane</keyword>
<evidence type="ECO:0000256" key="1">
    <source>
        <dbReference type="SAM" id="Phobius"/>
    </source>
</evidence>
<name>A0ABV5Q4G6_9ACTN</name>
<keyword evidence="1" id="KW-0472">Membrane</keyword>
<feature type="transmembrane region" description="Helical" evidence="1">
    <location>
        <begin position="83"/>
        <end position="103"/>
    </location>
</feature>
<keyword evidence="3" id="KW-1185">Reference proteome</keyword>
<keyword evidence="1" id="KW-1133">Transmembrane helix</keyword>
<dbReference type="NCBIfam" id="NF041646">
    <property type="entry name" value="VC0807_fam"/>
    <property type="match status" value="1"/>
</dbReference>
<organism evidence="2 3">
    <name type="scientific">Nonomuraea roseola</name>
    <dbReference type="NCBI Taxonomy" id="46179"/>
    <lineage>
        <taxon>Bacteria</taxon>
        <taxon>Bacillati</taxon>
        <taxon>Actinomycetota</taxon>
        <taxon>Actinomycetes</taxon>
        <taxon>Streptosporangiales</taxon>
        <taxon>Streptosporangiaceae</taxon>
        <taxon>Nonomuraea</taxon>
    </lineage>
</organism>
<feature type="transmembrane region" description="Helical" evidence="1">
    <location>
        <begin position="160"/>
        <end position="183"/>
    </location>
</feature>
<evidence type="ECO:0000313" key="3">
    <source>
        <dbReference type="Proteomes" id="UP001589646"/>
    </source>
</evidence>
<accession>A0ABV5Q4G6</accession>
<evidence type="ECO:0000313" key="2">
    <source>
        <dbReference type="EMBL" id="MFB9530373.1"/>
    </source>
</evidence>
<proteinExistence type="predicted"/>
<protein>
    <submittedName>
        <fullName evidence="2">VC0807 family protein</fullName>
    </submittedName>
</protein>
<dbReference type="RefSeq" id="WP_346124723.1">
    <property type="nucleotide sequence ID" value="NZ_BAAAXC010000015.1"/>
</dbReference>
<dbReference type="EMBL" id="JBHMCE010000008">
    <property type="protein sequence ID" value="MFB9530373.1"/>
    <property type="molecule type" value="Genomic_DNA"/>
</dbReference>
<sequence length="228" mass="24629">MATVQASIDSGARRVDAGPVRVSFPSARTLTRQVVPRLCEGVVVPLAVFYAGLTLFGLTGALAAVLAWVYGSVAGRLLLRRPISGTMILAMVAITVRSALALWSGSAVVYFLQPELGTICISLVFLASVRLRRPLVGKLILDYVRLPAVIAKHERVRRCFVRLTVLWALVLLVNATLSIWLLLSQSIEVYLLVRPVAVACISGLAFLGSILAFLRVLRRLGSEVVPPT</sequence>
<feature type="transmembrane region" description="Helical" evidence="1">
    <location>
        <begin position="47"/>
        <end position="71"/>
    </location>
</feature>
<feature type="transmembrane region" description="Helical" evidence="1">
    <location>
        <begin position="109"/>
        <end position="129"/>
    </location>
</feature>